<dbReference type="InterPro" id="IPR044810">
    <property type="entry name" value="WRKY_plant"/>
</dbReference>
<feature type="compositionally biased region" description="Polar residues" evidence="6">
    <location>
        <begin position="97"/>
        <end position="111"/>
    </location>
</feature>
<dbReference type="Gene3D" id="2.20.25.80">
    <property type="entry name" value="WRKY domain"/>
    <property type="match status" value="1"/>
</dbReference>
<dbReference type="InterPro" id="IPR036576">
    <property type="entry name" value="WRKY_dom_sf"/>
</dbReference>
<evidence type="ECO:0000313" key="9">
    <source>
        <dbReference type="Proteomes" id="UP000242715"/>
    </source>
</evidence>
<feature type="compositionally biased region" description="Low complexity" evidence="6">
    <location>
        <begin position="161"/>
        <end position="172"/>
    </location>
</feature>
<keyword evidence="3" id="KW-0238">DNA-binding</keyword>
<dbReference type="PROSITE" id="PS50811">
    <property type="entry name" value="WRKY"/>
    <property type="match status" value="1"/>
</dbReference>
<accession>A0A2Z6PJN4</accession>
<dbReference type="GO" id="GO:0043565">
    <property type="term" value="F:sequence-specific DNA binding"/>
    <property type="evidence" value="ECO:0007669"/>
    <property type="project" value="InterPro"/>
</dbReference>
<evidence type="ECO:0000256" key="5">
    <source>
        <dbReference type="ARBA" id="ARBA00023242"/>
    </source>
</evidence>
<dbReference type="GO" id="GO:0003700">
    <property type="term" value="F:DNA-binding transcription factor activity"/>
    <property type="evidence" value="ECO:0007669"/>
    <property type="project" value="InterPro"/>
</dbReference>
<keyword evidence="4" id="KW-0804">Transcription</keyword>
<dbReference type="InterPro" id="IPR003657">
    <property type="entry name" value="WRKY_dom"/>
</dbReference>
<dbReference type="OrthoDB" id="1432975at2759"/>
<feature type="compositionally biased region" description="Basic residues" evidence="6">
    <location>
        <begin position="174"/>
        <end position="186"/>
    </location>
</feature>
<dbReference type="SMART" id="SM00774">
    <property type="entry name" value="WRKY"/>
    <property type="match status" value="1"/>
</dbReference>
<feature type="compositionally biased region" description="Low complexity" evidence="6">
    <location>
        <begin position="112"/>
        <end position="121"/>
    </location>
</feature>
<evidence type="ECO:0000256" key="4">
    <source>
        <dbReference type="ARBA" id="ARBA00023163"/>
    </source>
</evidence>
<dbReference type="EMBL" id="DF974096">
    <property type="protein sequence ID" value="GAU45047.1"/>
    <property type="molecule type" value="Genomic_DNA"/>
</dbReference>
<evidence type="ECO:0000259" key="7">
    <source>
        <dbReference type="PROSITE" id="PS50811"/>
    </source>
</evidence>
<evidence type="ECO:0000256" key="1">
    <source>
        <dbReference type="ARBA" id="ARBA00004123"/>
    </source>
</evidence>
<reference evidence="9" key="1">
    <citation type="journal article" date="2017" name="Front. Plant Sci.">
        <title>Climate Clever Clovers: New Paradigm to Reduce the Environmental Footprint of Ruminants by Breeding Low Methanogenic Forages Utilizing Haplotype Variation.</title>
        <authorList>
            <person name="Kaur P."/>
            <person name="Appels R."/>
            <person name="Bayer P.E."/>
            <person name="Keeble-Gagnere G."/>
            <person name="Wang J."/>
            <person name="Hirakawa H."/>
            <person name="Shirasawa K."/>
            <person name="Vercoe P."/>
            <person name="Stefanova K."/>
            <person name="Durmic Z."/>
            <person name="Nichols P."/>
            <person name="Revell C."/>
            <person name="Isobe S.N."/>
            <person name="Edwards D."/>
            <person name="Erskine W."/>
        </authorList>
    </citation>
    <scope>NUCLEOTIDE SEQUENCE [LARGE SCALE GENOMIC DNA]</scope>
    <source>
        <strain evidence="9">cv. Daliak</strain>
    </source>
</reference>
<dbReference type="AlphaFoldDB" id="A0A2Z6PJN4"/>
<evidence type="ECO:0000256" key="2">
    <source>
        <dbReference type="ARBA" id="ARBA00023015"/>
    </source>
</evidence>
<dbReference type="GO" id="GO:0005634">
    <property type="term" value="C:nucleus"/>
    <property type="evidence" value="ECO:0007669"/>
    <property type="project" value="UniProtKB-SubCell"/>
</dbReference>
<feature type="region of interest" description="Disordered" evidence="6">
    <location>
        <begin position="88"/>
        <end position="193"/>
    </location>
</feature>
<dbReference type="Pfam" id="PF03106">
    <property type="entry name" value="WRKY"/>
    <property type="match status" value="1"/>
</dbReference>
<dbReference type="FunFam" id="2.20.25.80:FF:000003">
    <property type="entry name" value="WRKY transcription factor 57"/>
    <property type="match status" value="1"/>
</dbReference>
<dbReference type="SUPFAM" id="SSF118290">
    <property type="entry name" value="WRKY DNA-binding domain"/>
    <property type="match status" value="1"/>
</dbReference>
<dbReference type="Proteomes" id="UP000242715">
    <property type="component" value="Unassembled WGS sequence"/>
</dbReference>
<name>A0A2Z6PJN4_TRISU</name>
<comment type="subcellular location">
    <subcellularLocation>
        <location evidence="1">Nucleus</location>
    </subcellularLocation>
</comment>
<evidence type="ECO:0000256" key="6">
    <source>
        <dbReference type="SAM" id="MobiDB-lite"/>
    </source>
</evidence>
<organism evidence="8 9">
    <name type="scientific">Trifolium subterraneum</name>
    <name type="common">Subterranean clover</name>
    <dbReference type="NCBI Taxonomy" id="3900"/>
    <lineage>
        <taxon>Eukaryota</taxon>
        <taxon>Viridiplantae</taxon>
        <taxon>Streptophyta</taxon>
        <taxon>Embryophyta</taxon>
        <taxon>Tracheophyta</taxon>
        <taxon>Spermatophyta</taxon>
        <taxon>Magnoliopsida</taxon>
        <taxon>eudicotyledons</taxon>
        <taxon>Gunneridae</taxon>
        <taxon>Pentapetalae</taxon>
        <taxon>rosids</taxon>
        <taxon>fabids</taxon>
        <taxon>Fabales</taxon>
        <taxon>Fabaceae</taxon>
        <taxon>Papilionoideae</taxon>
        <taxon>50 kb inversion clade</taxon>
        <taxon>NPAAA clade</taxon>
        <taxon>Hologalegina</taxon>
        <taxon>IRL clade</taxon>
        <taxon>Trifolieae</taxon>
        <taxon>Trifolium</taxon>
    </lineage>
</organism>
<sequence>MANSSAAAFLDEIPNKKNKESCIINFPFSPALPSHSIFDMIPSPPSQSGDNHHQKASSFVYMDMLTTQDFTTSSTLFEWFPTNDPDLQLPPLPITSPAATSEVLNNPATPVSLSSSISSSSHEAGVANKSVAENEDELGFEGGVEEPDEKNGDHGIRLVENQNDQQDQTQKQVKPARKRKNTKQRPPRITFKTRTDVDHLDDGYRWRKYGQKPVKNSPYPRSYYRCTALGCEVKKRIERSSTEASVVLTSYEGNHTHHSPEKMRAANFGMMHNPSGFQEQIHQHHNITDGVGDGALGNQVAMSRSQQYQQFLDQNQNVRQQQQAVPSLLDYNNSFNTAPPVSVVNSADNFMDSSASFRRLLQNQENYGEHNLVRNNGGLLQDMVVPMEMGGARARAGVGEGTSRT</sequence>
<evidence type="ECO:0000313" key="8">
    <source>
        <dbReference type="EMBL" id="GAU45047.1"/>
    </source>
</evidence>
<evidence type="ECO:0000256" key="3">
    <source>
        <dbReference type="ARBA" id="ARBA00023125"/>
    </source>
</evidence>
<keyword evidence="5" id="KW-0539">Nucleus</keyword>
<dbReference type="PANTHER" id="PTHR31221:SF350">
    <property type="entry name" value="WRKY TRANSCRIPTION FACTOR 48-RELATED"/>
    <property type="match status" value="1"/>
</dbReference>
<dbReference type="PANTHER" id="PTHR31221">
    <property type="entry name" value="WRKY TRANSCRIPTION FACTOR PROTEIN 1-RELATED"/>
    <property type="match status" value="1"/>
</dbReference>
<proteinExistence type="predicted"/>
<protein>
    <recommendedName>
        <fullName evidence="7">WRKY domain-containing protein</fullName>
    </recommendedName>
</protein>
<feature type="domain" description="WRKY" evidence="7">
    <location>
        <begin position="195"/>
        <end position="260"/>
    </location>
</feature>
<gene>
    <name evidence="8" type="ORF">TSUD_198350</name>
</gene>
<keyword evidence="9" id="KW-1185">Reference proteome</keyword>
<feature type="compositionally biased region" description="Acidic residues" evidence="6">
    <location>
        <begin position="133"/>
        <end position="148"/>
    </location>
</feature>
<keyword evidence="2" id="KW-0805">Transcription regulation</keyword>